<accession>A0A5B8W7S7</accession>
<dbReference type="KEGG" id="mgk:FSB76_24550"/>
<evidence type="ECO:0000313" key="2">
    <source>
        <dbReference type="Proteomes" id="UP000321362"/>
    </source>
</evidence>
<evidence type="ECO:0000313" key="1">
    <source>
        <dbReference type="EMBL" id="QEC78962.1"/>
    </source>
</evidence>
<dbReference type="RefSeq" id="WP_147058090.1">
    <property type="nucleotide sequence ID" value="NZ_CP042437.1"/>
</dbReference>
<keyword evidence="2" id="KW-1185">Reference proteome</keyword>
<dbReference type="AlphaFoldDB" id="A0A5B8W7S7"/>
<reference evidence="1 2" key="1">
    <citation type="journal article" date="2013" name="J. Microbiol.">
        <title>Mucilaginibacter ginsenosidivorax sp. nov., with ginsenoside converting activity isolated from sediment.</title>
        <authorList>
            <person name="Kim J.K."/>
            <person name="Choi T.E."/>
            <person name="Liu Q.M."/>
            <person name="Park H.Y."/>
            <person name="Yi T.H."/>
            <person name="Yoon M.H."/>
            <person name="Kim S.C."/>
            <person name="Im W.T."/>
        </authorList>
    </citation>
    <scope>NUCLEOTIDE SEQUENCE [LARGE SCALE GENOMIC DNA]</scope>
    <source>
        <strain evidence="1 2">KHI28</strain>
    </source>
</reference>
<protein>
    <submittedName>
        <fullName evidence="1">Uncharacterized protein</fullName>
    </submittedName>
</protein>
<sequence length="397" mass="45961">MIFKWQDKPIDSPEKFKEGTKSHFSFDELFDYLLYTGQIEKVMAIEREEKYRFFSDQIASLYRKLFSKGYGHKRFLSDTFLMVRNYLQQEQFEFLCFLSPVISNPETDADQEKTKDTQENKTNHLYSKNWQIDPTGIVGDFSDPLSVNDVFKGYNDDSMDIFFVFGCQNIAMLDNRVHTAAVVLADLLMNGTEEKFANNVVILSGWNNSASPKGKVQFANESLMMKNLLLSKVNYFLDVYSKPKKNLPETFATEQIITEIESRNTAANITGLFNIVENDVFPHLSPEGRHINLYLISSSPHLLEITEKLRDYLEKLPGYEKNSGDSIRTLTKKLRCATADLYLIGTDHPQIIFTAEQEHEVKLLINNTLFRNFKSSHIHEKYATNKRRTDITPRNDK</sequence>
<dbReference type="EMBL" id="CP042437">
    <property type="protein sequence ID" value="QEC78962.1"/>
    <property type="molecule type" value="Genomic_DNA"/>
</dbReference>
<name>A0A5B8W7S7_9SPHI</name>
<organism evidence="1 2">
    <name type="scientific">Mucilaginibacter ginsenosidivorax</name>
    <dbReference type="NCBI Taxonomy" id="862126"/>
    <lineage>
        <taxon>Bacteria</taxon>
        <taxon>Pseudomonadati</taxon>
        <taxon>Bacteroidota</taxon>
        <taxon>Sphingobacteriia</taxon>
        <taxon>Sphingobacteriales</taxon>
        <taxon>Sphingobacteriaceae</taxon>
        <taxon>Mucilaginibacter</taxon>
    </lineage>
</organism>
<gene>
    <name evidence="1" type="ORF">FSB76_24550</name>
</gene>
<proteinExistence type="predicted"/>
<dbReference type="Proteomes" id="UP000321362">
    <property type="component" value="Chromosome"/>
</dbReference>